<dbReference type="GO" id="GO:0003723">
    <property type="term" value="F:RNA binding"/>
    <property type="evidence" value="ECO:0007669"/>
    <property type="project" value="UniProtKB-KW"/>
</dbReference>
<evidence type="ECO:0000256" key="2">
    <source>
        <dbReference type="ARBA" id="ARBA00022845"/>
    </source>
</evidence>
<keyword evidence="2" id="KW-0810">Translation regulation</keyword>
<keyword evidence="7" id="KW-1185">Reference proteome</keyword>
<comment type="caution">
    <text evidence="6">The sequence shown here is derived from an EMBL/GenBank/DDBJ whole genome shotgun (WGS) entry which is preliminary data.</text>
</comment>
<organism evidence="6 7">
    <name type="scientific">Brassica carinata</name>
    <name type="common">Ethiopian mustard</name>
    <name type="synonym">Abyssinian cabbage</name>
    <dbReference type="NCBI Taxonomy" id="52824"/>
    <lineage>
        <taxon>Eukaryota</taxon>
        <taxon>Viridiplantae</taxon>
        <taxon>Streptophyta</taxon>
        <taxon>Embryophyta</taxon>
        <taxon>Tracheophyta</taxon>
        <taxon>Spermatophyta</taxon>
        <taxon>Magnoliopsida</taxon>
        <taxon>eudicotyledons</taxon>
        <taxon>Gunneridae</taxon>
        <taxon>Pentapetalae</taxon>
        <taxon>rosids</taxon>
        <taxon>malvids</taxon>
        <taxon>Brassicales</taxon>
        <taxon>Brassicaceae</taxon>
        <taxon>Brassiceae</taxon>
        <taxon>Brassica</taxon>
    </lineage>
</organism>
<name>A0A8X7U6U0_BRACI</name>
<evidence type="ECO:0000256" key="1">
    <source>
        <dbReference type="ARBA" id="ARBA00022737"/>
    </source>
</evidence>
<gene>
    <name evidence="6" type="ORF">Bca52824_073570</name>
</gene>
<dbReference type="GO" id="GO:0006417">
    <property type="term" value="P:regulation of translation"/>
    <property type="evidence" value="ECO:0007669"/>
    <property type="project" value="UniProtKB-KW"/>
</dbReference>
<accession>A0A8X7U6U0</accession>
<reference evidence="6 7" key="1">
    <citation type="submission" date="2020-02" db="EMBL/GenBank/DDBJ databases">
        <authorList>
            <person name="Ma Q."/>
            <person name="Huang Y."/>
            <person name="Song X."/>
            <person name="Pei D."/>
        </authorList>
    </citation>
    <scope>NUCLEOTIDE SEQUENCE [LARGE SCALE GENOMIC DNA]</scope>
    <source>
        <strain evidence="6">Sxm20200214</strain>
        <tissue evidence="6">Leaf</tissue>
    </source>
</reference>
<dbReference type="PROSITE" id="PS50302">
    <property type="entry name" value="PUM"/>
    <property type="match status" value="1"/>
</dbReference>
<sequence length="98" mass="11477">MVFEYGNPSRRNELADQLMGQIVPLCLPLYGCEVIQKVLHIIKPDQRVRLASELDGQRHLERFPNEHQSQFITEEIHGISMHPFQGPIWNKQNPTNRF</sequence>
<dbReference type="AlphaFoldDB" id="A0A8X7U6U0"/>
<feature type="repeat" description="Pumilio" evidence="4">
    <location>
        <begin position="17"/>
        <end position="52"/>
    </location>
</feature>
<proteinExistence type="predicted"/>
<dbReference type="Gene3D" id="1.25.10.10">
    <property type="entry name" value="Leucine-rich Repeat Variant"/>
    <property type="match status" value="1"/>
</dbReference>
<protein>
    <recommendedName>
        <fullName evidence="5">PUM-HD domain-containing protein</fullName>
    </recommendedName>
</protein>
<dbReference type="Proteomes" id="UP000886595">
    <property type="component" value="Unassembled WGS sequence"/>
</dbReference>
<evidence type="ECO:0000313" key="7">
    <source>
        <dbReference type="Proteomes" id="UP000886595"/>
    </source>
</evidence>
<evidence type="ECO:0000256" key="4">
    <source>
        <dbReference type="PROSITE-ProRule" id="PRU00317"/>
    </source>
</evidence>
<dbReference type="Pfam" id="PF00806">
    <property type="entry name" value="PUF"/>
    <property type="match status" value="2"/>
</dbReference>
<feature type="domain" description="PUM-HD" evidence="5">
    <location>
        <begin position="1"/>
        <end position="98"/>
    </location>
</feature>
<dbReference type="OrthoDB" id="668540at2759"/>
<dbReference type="InterPro" id="IPR011989">
    <property type="entry name" value="ARM-like"/>
</dbReference>
<keyword evidence="3" id="KW-0694">RNA-binding</keyword>
<keyword evidence="1" id="KW-0677">Repeat</keyword>
<dbReference type="InterPro" id="IPR016024">
    <property type="entry name" value="ARM-type_fold"/>
</dbReference>
<dbReference type="InterPro" id="IPR033133">
    <property type="entry name" value="PUM-HD"/>
</dbReference>
<evidence type="ECO:0000256" key="3">
    <source>
        <dbReference type="ARBA" id="ARBA00022884"/>
    </source>
</evidence>
<dbReference type="PROSITE" id="PS50303">
    <property type="entry name" value="PUM_HD"/>
    <property type="match status" value="1"/>
</dbReference>
<dbReference type="InterPro" id="IPR001313">
    <property type="entry name" value="Pumilio_RNA-bd_rpt"/>
</dbReference>
<dbReference type="EMBL" id="JAAMPC010000014">
    <property type="protein sequence ID" value="KAG2266491.1"/>
    <property type="molecule type" value="Genomic_DNA"/>
</dbReference>
<evidence type="ECO:0000259" key="5">
    <source>
        <dbReference type="PROSITE" id="PS50303"/>
    </source>
</evidence>
<evidence type="ECO:0000313" key="6">
    <source>
        <dbReference type="EMBL" id="KAG2266491.1"/>
    </source>
</evidence>
<dbReference type="SUPFAM" id="SSF48371">
    <property type="entry name" value="ARM repeat"/>
    <property type="match status" value="1"/>
</dbReference>